<keyword evidence="1" id="KW-0472">Membrane</keyword>
<evidence type="ECO:0000313" key="3">
    <source>
        <dbReference type="Proteomes" id="UP000863577"/>
    </source>
</evidence>
<dbReference type="EMBL" id="DACWOD010000001">
    <property type="protein sequence ID" value="HAU2395065.1"/>
    <property type="molecule type" value="Genomic_DNA"/>
</dbReference>
<evidence type="ECO:0000313" key="2">
    <source>
        <dbReference type="EMBL" id="HAU2395065.1"/>
    </source>
</evidence>
<name>A0A378KN39_LEGPN</name>
<dbReference type="RefSeq" id="WP_050566919.1">
    <property type="nucleotide sequence ID" value="NZ_AP024961.1"/>
</dbReference>
<feature type="transmembrane region" description="Helical" evidence="1">
    <location>
        <begin position="30"/>
        <end position="63"/>
    </location>
</feature>
<keyword evidence="1" id="KW-0812">Transmembrane</keyword>
<comment type="caution">
    <text evidence="2">The sequence shown here is derived from an EMBL/GenBank/DDBJ whole genome shotgun (WGS) entry which is preliminary data.</text>
</comment>
<protein>
    <submittedName>
        <fullName evidence="2">Lpg1578 family Dot/Icm T4SS effector</fullName>
    </submittedName>
</protein>
<sequence>MRNPKKSCLKLYHSSETVIKPGKSKVYLRLIAILYLCTIGLVLYSSLPVLIEGVLIFLIVIQFKNDVTYQSACQKVKEIKYLKDLTWSLETIDGTTHHYDKLKILIHNMLFQVIQLSSDKKNQMLILFNDQIPTDQLRLLHLNSNKNSI</sequence>
<dbReference type="Proteomes" id="UP000863577">
    <property type="component" value="Unassembled WGS sequence"/>
</dbReference>
<reference evidence="2" key="1">
    <citation type="journal article" date="2018" name="Genome Biol.">
        <title>SKESA: strategic k-mer extension for scrupulous assemblies.</title>
        <authorList>
            <person name="Souvorov A."/>
            <person name="Agarwala R."/>
            <person name="Lipman D.J."/>
        </authorList>
    </citation>
    <scope>NUCLEOTIDE SEQUENCE</scope>
    <source>
        <strain evidence="2">CL18-200174</strain>
    </source>
</reference>
<evidence type="ECO:0000256" key="1">
    <source>
        <dbReference type="SAM" id="Phobius"/>
    </source>
</evidence>
<reference evidence="2" key="2">
    <citation type="submission" date="2019-09" db="EMBL/GenBank/DDBJ databases">
        <authorList>
            <consortium name="NCBI Pathogen Detection Project"/>
        </authorList>
    </citation>
    <scope>NUCLEOTIDE SEQUENCE</scope>
    <source>
        <strain evidence="2">CL18-200174</strain>
    </source>
</reference>
<keyword evidence="1" id="KW-1133">Transmembrane helix</keyword>
<accession>A0A378KN39</accession>
<organism evidence="2 3">
    <name type="scientific">Legionella pneumophila</name>
    <dbReference type="NCBI Taxonomy" id="446"/>
    <lineage>
        <taxon>Bacteria</taxon>
        <taxon>Pseudomonadati</taxon>
        <taxon>Pseudomonadota</taxon>
        <taxon>Gammaproteobacteria</taxon>
        <taxon>Legionellales</taxon>
        <taxon>Legionellaceae</taxon>
        <taxon>Legionella</taxon>
    </lineage>
</organism>
<dbReference type="AlphaFoldDB" id="A0A378KN39"/>
<proteinExistence type="predicted"/>
<gene>
    <name evidence="2" type="ORF">JBK99_01805</name>
</gene>